<evidence type="ECO:0000259" key="2">
    <source>
        <dbReference type="PROSITE" id="PS50004"/>
    </source>
</evidence>
<sequence>MDCPSGLADPYVKAQLGPYRLRTNIQKKTLTPKWHEEFKIPICSWESTNVLAIDVCDKDLFGDENLGVCSVNIGDLRDGQRHDMWLPLKNIKTGRLHIAITVVEANRKEGVVDRSERKISSEGNKAKTKGSPSSELSRNTKKIADSLEAMNVVGPKWGRNTG</sequence>
<keyword evidence="4" id="KW-1185">Reference proteome</keyword>
<dbReference type="PANTHER" id="PTHR47042:SF4">
    <property type="entry name" value="OS02G0313700 PROTEIN"/>
    <property type="match status" value="1"/>
</dbReference>
<organism evidence="3 4">
    <name type="scientific">Nepenthes gracilis</name>
    <name type="common">Slender pitcher plant</name>
    <dbReference type="NCBI Taxonomy" id="150966"/>
    <lineage>
        <taxon>Eukaryota</taxon>
        <taxon>Viridiplantae</taxon>
        <taxon>Streptophyta</taxon>
        <taxon>Embryophyta</taxon>
        <taxon>Tracheophyta</taxon>
        <taxon>Spermatophyta</taxon>
        <taxon>Magnoliopsida</taxon>
        <taxon>eudicotyledons</taxon>
        <taxon>Gunneridae</taxon>
        <taxon>Pentapetalae</taxon>
        <taxon>Caryophyllales</taxon>
        <taxon>Nepenthaceae</taxon>
        <taxon>Nepenthes</taxon>
    </lineage>
</organism>
<name>A0AAD3Y348_NEPGR</name>
<gene>
    <name evidence="3" type="ORF">Nepgr_027462</name>
</gene>
<feature type="region of interest" description="Disordered" evidence="1">
    <location>
        <begin position="112"/>
        <end position="143"/>
    </location>
</feature>
<feature type="domain" description="C2" evidence="2">
    <location>
        <begin position="1"/>
        <end position="86"/>
    </location>
</feature>
<evidence type="ECO:0000256" key="1">
    <source>
        <dbReference type="SAM" id="MobiDB-lite"/>
    </source>
</evidence>
<dbReference type="Gene3D" id="2.60.40.150">
    <property type="entry name" value="C2 domain"/>
    <property type="match status" value="1"/>
</dbReference>
<dbReference type="CDD" id="cd00030">
    <property type="entry name" value="C2"/>
    <property type="match status" value="1"/>
</dbReference>
<dbReference type="EMBL" id="BSYO01000029">
    <property type="protein sequence ID" value="GMH25619.1"/>
    <property type="molecule type" value="Genomic_DNA"/>
</dbReference>
<comment type="caution">
    <text evidence="3">The sequence shown here is derived from an EMBL/GenBank/DDBJ whole genome shotgun (WGS) entry which is preliminary data.</text>
</comment>
<dbReference type="Pfam" id="PF00168">
    <property type="entry name" value="C2"/>
    <property type="match status" value="1"/>
</dbReference>
<reference evidence="3" key="1">
    <citation type="submission" date="2023-05" db="EMBL/GenBank/DDBJ databases">
        <title>Nepenthes gracilis genome sequencing.</title>
        <authorList>
            <person name="Fukushima K."/>
        </authorList>
    </citation>
    <scope>NUCLEOTIDE SEQUENCE</scope>
    <source>
        <strain evidence="3">SING2019-196</strain>
    </source>
</reference>
<dbReference type="PROSITE" id="PS50004">
    <property type="entry name" value="C2"/>
    <property type="match status" value="1"/>
</dbReference>
<dbReference type="InterPro" id="IPR035892">
    <property type="entry name" value="C2_domain_sf"/>
</dbReference>
<dbReference type="SUPFAM" id="SSF49562">
    <property type="entry name" value="C2 domain (Calcium/lipid-binding domain, CaLB)"/>
    <property type="match status" value="1"/>
</dbReference>
<dbReference type="SMART" id="SM00239">
    <property type="entry name" value="C2"/>
    <property type="match status" value="1"/>
</dbReference>
<protein>
    <recommendedName>
        <fullName evidence="2">C2 domain-containing protein</fullName>
    </recommendedName>
</protein>
<dbReference type="AlphaFoldDB" id="A0AAD3Y348"/>
<evidence type="ECO:0000313" key="4">
    <source>
        <dbReference type="Proteomes" id="UP001279734"/>
    </source>
</evidence>
<proteinExistence type="predicted"/>
<dbReference type="InterPro" id="IPR000008">
    <property type="entry name" value="C2_dom"/>
</dbReference>
<evidence type="ECO:0000313" key="3">
    <source>
        <dbReference type="EMBL" id="GMH25619.1"/>
    </source>
</evidence>
<dbReference type="PANTHER" id="PTHR47042">
    <property type="entry name" value="C2 DOMAIN-CONTAINING PROTEIN-LIKE"/>
    <property type="match status" value="1"/>
</dbReference>
<dbReference type="InterPro" id="IPR052847">
    <property type="entry name" value="Ext_Synaptotagmin/KAHRP-like"/>
</dbReference>
<dbReference type="PRINTS" id="PR00360">
    <property type="entry name" value="C2DOMAIN"/>
</dbReference>
<accession>A0AAD3Y348</accession>
<dbReference type="Proteomes" id="UP001279734">
    <property type="component" value="Unassembled WGS sequence"/>
</dbReference>